<comment type="caution">
    <text evidence="2">The sequence shown here is derived from an EMBL/GenBank/DDBJ whole genome shotgun (WGS) entry which is preliminary data.</text>
</comment>
<feature type="domain" description="DUF397" evidence="1">
    <location>
        <begin position="10"/>
        <end position="61"/>
    </location>
</feature>
<proteinExistence type="predicted"/>
<evidence type="ECO:0000313" key="2">
    <source>
        <dbReference type="EMBL" id="GIH14615.1"/>
    </source>
</evidence>
<name>A0A8J3QS06_9ACTN</name>
<keyword evidence="3" id="KW-1185">Reference proteome</keyword>
<dbReference type="InterPro" id="IPR007278">
    <property type="entry name" value="DUF397"/>
</dbReference>
<dbReference type="RefSeq" id="WP_203918277.1">
    <property type="nucleotide sequence ID" value="NZ_BONZ01000027.1"/>
</dbReference>
<dbReference type="EMBL" id="BONZ01000027">
    <property type="protein sequence ID" value="GIH14615.1"/>
    <property type="molecule type" value="Genomic_DNA"/>
</dbReference>
<sequence length="71" mass="7559">MFPALERGGLAWRKSSRSAGNGACVEVAEVTDGIAVRDSKDPDGPILRFGEQSWRAFIGAVQAGSFDHPRG</sequence>
<dbReference type="Proteomes" id="UP000642748">
    <property type="component" value="Unassembled WGS sequence"/>
</dbReference>
<dbReference type="AlphaFoldDB" id="A0A8J3QS06"/>
<organism evidence="2 3">
    <name type="scientific">Rugosimonospora africana</name>
    <dbReference type="NCBI Taxonomy" id="556532"/>
    <lineage>
        <taxon>Bacteria</taxon>
        <taxon>Bacillati</taxon>
        <taxon>Actinomycetota</taxon>
        <taxon>Actinomycetes</taxon>
        <taxon>Micromonosporales</taxon>
        <taxon>Micromonosporaceae</taxon>
        <taxon>Rugosimonospora</taxon>
    </lineage>
</organism>
<protein>
    <submittedName>
        <fullName evidence="2">DUF397 domain-containing protein</fullName>
    </submittedName>
</protein>
<gene>
    <name evidence="2" type="ORF">Raf01_27870</name>
</gene>
<evidence type="ECO:0000259" key="1">
    <source>
        <dbReference type="Pfam" id="PF04149"/>
    </source>
</evidence>
<dbReference type="Pfam" id="PF04149">
    <property type="entry name" value="DUF397"/>
    <property type="match status" value="1"/>
</dbReference>
<reference evidence="2" key="1">
    <citation type="submission" date="2021-01" db="EMBL/GenBank/DDBJ databases">
        <title>Whole genome shotgun sequence of Rugosimonospora africana NBRC 104875.</title>
        <authorList>
            <person name="Komaki H."/>
            <person name="Tamura T."/>
        </authorList>
    </citation>
    <scope>NUCLEOTIDE SEQUENCE</scope>
    <source>
        <strain evidence="2">NBRC 104875</strain>
    </source>
</reference>
<accession>A0A8J3QS06</accession>
<evidence type="ECO:0000313" key="3">
    <source>
        <dbReference type="Proteomes" id="UP000642748"/>
    </source>
</evidence>